<evidence type="ECO:0000256" key="5">
    <source>
        <dbReference type="ARBA" id="ARBA00022833"/>
    </source>
</evidence>
<dbReference type="PROSITE" id="PS50157">
    <property type="entry name" value="ZINC_FINGER_C2H2_2"/>
    <property type="match status" value="4"/>
</dbReference>
<feature type="binding site" evidence="11">
    <location>
        <position position="13"/>
    </location>
    <ligand>
        <name>Zn(2+)</name>
        <dbReference type="ChEBI" id="CHEBI:29105"/>
    </ligand>
</feature>
<feature type="binding site" evidence="11">
    <location>
        <position position="50"/>
    </location>
    <ligand>
        <name>Zn(2+)</name>
        <dbReference type="ChEBI" id="CHEBI:29105"/>
    </ligand>
</feature>
<reference evidence="14 15" key="1">
    <citation type="journal article" date="2007" name="Nature">
        <title>Evolution of genes and genomes on the Drosophila phylogeny.</title>
        <authorList>
            <consortium name="Drosophila 12 Genomes Consortium"/>
            <person name="Clark A.G."/>
            <person name="Eisen M.B."/>
            <person name="Smith D.R."/>
            <person name="Bergman C.M."/>
            <person name="Oliver B."/>
            <person name="Markow T.A."/>
            <person name="Kaufman T.C."/>
            <person name="Kellis M."/>
            <person name="Gelbart W."/>
            <person name="Iyer V.N."/>
            <person name="Pollard D.A."/>
            <person name="Sackton T.B."/>
            <person name="Larracuente A.M."/>
            <person name="Singh N.D."/>
            <person name="Abad J.P."/>
            <person name="Abt D.N."/>
            <person name="Adryan B."/>
            <person name="Aguade M."/>
            <person name="Akashi H."/>
            <person name="Anderson W.W."/>
            <person name="Aquadro C.F."/>
            <person name="Ardell D.H."/>
            <person name="Arguello R."/>
            <person name="Artieri C.G."/>
            <person name="Barbash D.A."/>
            <person name="Barker D."/>
            <person name="Barsanti P."/>
            <person name="Batterham P."/>
            <person name="Batzoglou S."/>
            <person name="Begun D."/>
            <person name="Bhutkar A."/>
            <person name="Blanco E."/>
            <person name="Bosak S.A."/>
            <person name="Bradley R.K."/>
            <person name="Brand A.D."/>
            <person name="Brent M.R."/>
            <person name="Brooks A.N."/>
            <person name="Brown R.H."/>
            <person name="Butlin R.K."/>
            <person name="Caggese C."/>
            <person name="Calvi B.R."/>
            <person name="Bernardo de Carvalho A."/>
            <person name="Caspi A."/>
            <person name="Castrezana S."/>
            <person name="Celniker S.E."/>
            <person name="Chang J.L."/>
            <person name="Chapple C."/>
            <person name="Chatterji S."/>
            <person name="Chinwalla A."/>
            <person name="Civetta A."/>
            <person name="Clifton S.W."/>
            <person name="Comeron J.M."/>
            <person name="Costello J.C."/>
            <person name="Coyne J.A."/>
            <person name="Daub J."/>
            <person name="David R.G."/>
            <person name="Delcher A.L."/>
            <person name="Delehaunty K."/>
            <person name="Do C.B."/>
            <person name="Ebling H."/>
            <person name="Edwards K."/>
            <person name="Eickbush T."/>
            <person name="Evans J.D."/>
            <person name="Filipski A."/>
            <person name="Findeiss S."/>
            <person name="Freyhult E."/>
            <person name="Fulton L."/>
            <person name="Fulton R."/>
            <person name="Garcia A.C."/>
            <person name="Gardiner A."/>
            <person name="Garfield D.A."/>
            <person name="Garvin B.E."/>
            <person name="Gibson G."/>
            <person name="Gilbert D."/>
            <person name="Gnerre S."/>
            <person name="Godfrey J."/>
            <person name="Good R."/>
            <person name="Gotea V."/>
            <person name="Gravely B."/>
            <person name="Greenberg A.J."/>
            <person name="Griffiths-Jones S."/>
            <person name="Gross S."/>
            <person name="Guigo R."/>
            <person name="Gustafson E.A."/>
            <person name="Haerty W."/>
            <person name="Hahn M.W."/>
            <person name="Halligan D.L."/>
            <person name="Halpern A.L."/>
            <person name="Halter G.M."/>
            <person name="Han M.V."/>
            <person name="Heger A."/>
            <person name="Hillier L."/>
            <person name="Hinrichs A.S."/>
            <person name="Holmes I."/>
            <person name="Hoskins R.A."/>
            <person name="Hubisz M.J."/>
            <person name="Hultmark D."/>
            <person name="Huntley M.A."/>
            <person name="Jaffe D.B."/>
            <person name="Jagadeeshan S."/>
            <person name="Jeck W.R."/>
            <person name="Johnson J."/>
            <person name="Jones C.D."/>
            <person name="Jordan W.C."/>
            <person name="Karpen G.H."/>
            <person name="Kataoka E."/>
            <person name="Keightley P.D."/>
            <person name="Kheradpour P."/>
            <person name="Kirkness E.F."/>
            <person name="Koerich L.B."/>
            <person name="Kristiansen K."/>
            <person name="Kudrna D."/>
            <person name="Kulathinal R.J."/>
            <person name="Kumar S."/>
            <person name="Kwok R."/>
            <person name="Lander E."/>
            <person name="Langley C.H."/>
            <person name="Lapoint R."/>
            <person name="Lazzaro B.P."/>
            <person name="Lee S.J."/>
            <person name="Levesque L."/>
            <person name="Li R."/>
            <person name="Lin C.F."/>
            <person name="Lin M.F."/>
            <person name="Lindblad-Toh K."/>
            <person name="Llopart A."/>
            <person name="Long M."/>
            <person name="Low L."/>
            <person name="Lozovsky E."/>
            <person name="Lu J."/>
            <person name="Luo M."/>
            <person name="Machado C.A."/>
            <person name="Makalowski W."/>
            <person name="Marzo M."/>
            <person name="Matsuda M."/>
            <person name="Matzkin L."/>
            <person name="McAllister B."/>
            <person name="McBride C.S."/>
            <person name="McKernan B."/>
            <person name="McKernan K."/>
            <person name="Mendez-Lago M."/>
            <person name="Minx P."/>
            <person name="Mollenhauer M.U."/>
            <person name="Montooth K."/>
            <person name="Mount S.M."/>
            <person name="Mu X."/>
            <person name="Myers E."/>
            <person name="Negre B."/>
            <person name="Newfeld S."/>
            <person name="Nielsen R."/>
            <person name="Noor M.A."/>
            <person name="O'Grady P."/>
            <person name="Pachter L."/>
            <person name="Papaceit M."/>
            <person name="Parisi M.J."/>
            <person name="Parisi M."/>
            <person name="Parts L."/>
            <person name="Pedersen J.S."/>
            <person name="Pesole G."/>
            <person name="Phillippy A.M."/>
            <person name="Ponting C.P."/>
            <person name="Pop M."/>
            <person name="Porcelli D."/>
            <person name="Powell J.R."/>
            <person name="Prohaska S."/>
            <person name="Pruitt K."/>
            <person name="Puig M."/>
            <person name="Quesneville H."/>
            <person name="Ram K.R."/>
            <person name="Rand D."/>
            <person name="Rasmussen M.D."/>
            <person name="Reed L.K."/>
            <person name="Reenan R."/>
            <person name="Reily A."/>
            <person name="Remington K.A."/>
            <person name="Rieger T.T."/>
            <person name="Ritchie M.G."/>
            <person name="Robin C."/>
            <person name="Rogers Y.H."/>
            <person name="Rohde C."/>
            <person name="Rozas J."/>
            <person name="Rubenfield M.J."/>
            <person name="Ruiz A."/>
            <person name="Russo S."/>
            <person name="Salzberg S.L."/>
            <person name="Sanchez-Gracia A."/>
            <person name="Saranga D.J."/>
            <person name="Sato H."/>
            <person name="Schaeffer S.W."/>
            <person name="Schatz M.C."/>
            <person name="Schlenke T."/>
            <person name="Schwartz R."/>
            <person name="Segarra C."/>
            <person name="Singh R.S."/>
            <person name="Sirot L."/>
            <person name="Sirota M."/>
            <person name="Sisneros N.B."/>
            <person name="Smith C.D."/>
            <person name="Smith T.F."/>
            <person name="Spieth J."/>
            <person name="Stage D.E."/>
            <person name="Stark A."/>
            <person name="Stephan W."/>
            <person name="Strausberg R.L."/>
            <person name="Strempel S."/>
            <person name="Sturgill D."/>
            <person name="Sutton G."/>
            <person name="Sutton G.G."/>
            <person name="Tao W."/>
            <person name="Teichmann S."/>
            <person name="Tobari Y.N."/>
            <person name="Tomimura Y."/>
            <person name="Tsolas J.M."/>
            <person name="Valente V.L."/>
            <person name="Venter E."/>
            <person name="Venter J.C."/>
            <person name="Vicario S."/>
            <person name="Vieira F.G."/>
            <person name="Vilella A.J."/>
            <person name="Villasante A."/>
            <person name="Walenz B."/>
            <person name="Wang J."/>
            <person name="Wasserman M."/>
            <person name="Watts T."/>
            <person name="Wilson D."/>
            <person name="Wilson R.K."/>
            <person name="Wing R.A."/>
            <person name="Wolfner M.F."/>
            <person name="Wong A."/>
            <person name="Wong G.K."/>
            <person name="Wu C.I."/>
            <person name="Wu G."/>
            <person name="Yamamoto D."/>
            <person name="Yang H.P."/>
            <person name="Yang S.P."/>
            <person name="Yorke J.A."/>
            <person name="Yoshida K."/>
            <person name="Zdobnov E."/>
            <person name="Zhang P."/>
            <person name="Zhang Y."/>
            <person name="Zimin A.V."/>
            <person name="Baldwin J."/>
            <person name="Abdouelleil A."/>
            <person name="Abdulkadir J."/>
            <person name="Abebe A."/>
            <person name="Abera B."/>
            <person name="Abreu J."/>
            <person name="Acer S.C."/>
            <person name="Aftuck L."/>
            <person name="Alexander A."/>
            <person name="An P."/>
            <person name="Anderson E."/>
            <person name="Anderson S."/>
            <person name="Arachi H."/>
            <person name="Azer M."/>
            <person name="Bachantsang P."/>
            <person name="Barry A."/>
            <person name="Bayul T."/>
            <person name="Berlin A."/>
            <person name="Bessette D."/>
            <person name="Bloom T."/>
            <person name="Blye J."/>
            <person name="Boguslavskiy L."/>
            <person name="Bonnet C."/>
            <person name="Boukhgalter B."/>
            <person name="Bourzgui I."/>
            <person name="Brown A."/>
            <person name="Cahill P."/>
            <person name="Channer S."/>
            <person name="Cheshatsang Y."/>
            <person name="Chuda L."/>
            <person name="Citroen M."/>
            <person name="Collymore A."/>
            <person name="Cooke P."/>
            <person name="Costello M."/>
            <person name="D'Aco K."/>
            <person name="Daza R."/>
            <person name="De Haan G."/>
            <person name="DeGray S."/>
            <person name="DeMaso C."/>
            <person name="Dhargay N."/>
            <person name="Dooley K."/>
            <person name="Dooley E."/>
            <person name="Doricent M."/>
            <person name="Dorje P."/>
            <person name="Dorjee K."/>
            <person name="Dupes A."/>
            <person name="Elong R."/>
            <person name="Falk J."/>
            <person name="Farina A."/>
            <person name="Faro S."/>
            <person name="Ferguson D."/>
            <person name="Fisher S."/>
            <person name="Foley C.D."/>
            <person name="Franke A."/>
            <person name="Friedrich D."/>
            <person name="Gadbois L."/>
            <person name="Gearin G."/>
            <person name="Gearin C.R."/>
            <person name="Giannoukos G."/>
            <person name="Goode T."/>
            <person name="Graham J."/>
            <person name="Grandbois E."/>
            <person name="Grewal S."/>
            <person name="Gyaltsen K."/>
            <person name="Hafez N."/>
            <person name="Hagos B."/>
            <person name="Hall J."/>
            <person name="Henson C."/>
            <person name="Hollinger A."/>
            <person name="Honan T."/>
            <person name="Huard M.D."/>
            <person name="Hughes L."/>
            <person name="Hurhula B."/>
            <person name="Husby M.E."/>
            <person name="Kamat A."/>
            <person name="Kanga B."/>
            <person name="Kashin S."/>
            <person name="Khazanovich D."/>
            <person name="Kisner P."/>
            <person name="Lance K."/>
            <person name="Lara M."/>
            <person name="Lee W."/>
            <person name="Lennon N."/>
            <person name="Letendre F."/>
            <person name="LeVine R."/>
            <person name="Lipovsky A."/>
            <person name="Liu X."/>
            <person name="Liu J."/>
            <person name="Liu S."/>
            <person name="Lokyitsang T."/>
            <person name="Lokyitsang Y."/>
            <person name="Lubonja R."/>
            <person name="Lui A."/>
            <person name="MacDonald P."/>
            <person name="Magnisalis V."/>
            <person name="Maru K."/>
            <person name="Matthews C."/>
            <person name="McCusker W."/>
            <person name="McDonough S."/>
            <person name="Mehta T."/>
            <person name="Meldrim J."/>
            <person name="Meneus L."/>
            <person name="Mihai O."/>
            <person name="Mihalev A."/>
            <person name="Mihova T."/>
            <person name="Mittelman R."/>
            <person name="Mlenga V."/>
            <person name="Montmayeur A."/>
            <person name="Mulrain L."/>
            <person name="Navidi A."/>
            <person name="Naylor J."/>
            <person name="Negash T."/>
            <person name="Nguyen T."/>
            <person name="Nguyen N."/>
            <person name="Nicol R."/>
            <person name="Norbu C."/>
            <person name="Norbu N."/>
            <person name="Novod N."/>
            <person name="O'Neill B."/>
            <person name="Osman S."/>
            <person name="Markiewicz E."/>
            <person name="Oyono O.L."/>
            <person name="Patti C."/>
            <person name="Phunkhang P."/>
            <person name="Pierre F."/>
            <person name="Priest M."/>
            <person name="Raghuraman S."/>
            <person name="Rege F."/>
            <person name="Reyes R."/>
            <person name="Rise C."/>
            <person name="Rogov P."/>
            <person name="Ross K."/>
            <person name="Ryan E."/>
            <person name="Settipalli S."/>
            <person name="Shea T."/>
            <person name="Sherpa N."/>
            <person name="Shi L."/>
            <person name="Shih D."/>
            <person name="Sparrow T."/>
            <person name="Spaulding J."/>
            <person name="Stalker J."/>
            <person name="Stange-Thomann N."/>
            <person name="Stavropoulos S."/>
            <person name="Stone C."/>
            <person name="Strader C."/>
            <person name="Tesfaye S."/>
            <person name="Thomson T."/>
            <person name="Thoulutsang Y."/>
            <person name="Thoulutsang D."/>
            <person name="Topham K."/>
            <person name="Topping I."/>
            <person name="Tsamla T."/>
            <person name="Vassiliev H."/>
            <person name="Vo A."/>
            <person name="Wangchuk T."/>
            <person name="Wangdi T."/>
            <person name="Weiand M."/>
            <person name="Wilkinson J."/>
            <person name="Wilson A."/>
            <person name="Yadav S."/>
            <person name="Young G."/>
            <person name="Yu Q."/>
            <person name="Zembek L."/>
            <person name="Zhong D."/>
            <person name="Zimmer A."/>
            <person name="Zwirko Z."/>
            <person name="Jaffe D.B."/>
            <person name="Alvarez P."/>
            <person name="Brockman W."/>
            <person name="Butler J."/>
            <person name="Chin C."/>
            <person name="Gnerre S."/>
            <person name="Grabherr M."/>
            <person name="Kleber M."/>
            <person name="Mauceli E."/>
            <person name="MacCallum I."/>
        </authorList>
    </citation>
    <scope>NUCLEOTIDE SEQUENCE [LARGE SCALE GENOMIC DNA]</scope>
    <source>
        <strain evidence="14 15">TSC#14021-0224.01</strain>
    </source>
</reference>
<evidence type="ECO:0000256" key="2">
    <source>
        <dbReference type="ARBA" id="ARBA00022723"/>
    </source>
</evidence>
<feature type="domain" description="C2H2-type" evidence="12">
    <location>
        <begin position="331"/>
        <end position="358"/>
    </location>
</feature>
<reference evidence="14 15" key="2">
    <citation type="journal article" date="2008" name="Bioinformatics">
        <title>Assembly reconciliation.</title>
        <authorList>
            <person name="Zimin A.V."/>
            <person name="Smith D.R."/>
            <person name="Sutton G."/>
            <person name="Yorke J.A."/>
        </authorList>
    </citation>
    <scope>NUCLEOTIDE SEQUENCE [LARGE SCALE GENOMIC DNA]</scope>
    <source>
        <strain evidence="14 15">TSC#14021-0224.01</strain>
    </source>
</reference>
<dbReference type="AlphaFoldDB" id="B3P0F5"/>
<dbReference type="PhylomeDB" id="B3P0F5"/>
<keyword evidence="6" id="KW-0805">Transcription regulation</keyword>
<dbReference type="GO" id="GO:0003677">
    <property type="term" value="F:DNA binding"/>
    <property type="evidence" value="ECO:0007669"/>
    <property type="project" value="UniProtKB-KW"/>
</dbReference>
<dbReference type="HOGENOM" id="CLU_002678_94_3_1"/>
<feature type="domain" description="ZAD" evidence="13">
    <location>
        <begin position="8"/>
        <end position="77"/>
    </location>
</feature>
<dbReference type="Proteomes" id="UP000008711">
    <property type="component" value="Unassembled WGS sequence"/>
</dbReference>
<evidence type="ECO:0000256" key="6">
    <source>
        <dbReference type="ARBA" id="ARBA00023015"/>
    </source>
</evidence>
<dbReference type="PROSITE" id="PS00028">
    <property type="entry name" value="ZINC_FINGER_C2H2_1"/>
    <property type="match status" value="3"/>
</dbReference>
<dbReference type="InterPro" id="IPR013087">
    <property type="entry name" value="Znf_C2H2_type"/>
</dbReference>
<dbReference type="OMA" id="ICTCCHL"/>
<evidence type="ECO:0000313" key="15">
    <source>
        <dbReference type="Proteomes" id="UP000008711"/>
    </source>
</evidence>
<dbReference type="GO" id="GO:0005634">
    <property type="term" value="C:nucleus"/>
    <property type="evidence" value="ECO:0007669"/>
    <property type="project" value="UniProtKB-SubCell"/>
</dbReference>
<comment type="subcellular location">
    <subcellularLocation>
        <location evidence="1">Nucleus</location>
    </subcellularLocation>
</comment>
<feature type="domain" description="C2H2-type" evidence="12">
    <location>
        <begin position="245"/>
        <end position="272"/>
    </location>
</feature>
<dbReference type="InterPro" id="IPR050331">
    <property type="entry name" value="Zinc_finger"/>
</dbReference>
<evidence type="ECO:0000313" key="14">
    <source>
        <dbReference type="EMBL" id="EDV48670.1"/>
    </source>
</evidence>
<evidence type="ECO:0000256" key="4">
    <source>
        <dbReference type="ARBA" id="ARBA00022771"/>
    </source>
</evidence>
<dbReference type="PROSITE" id="PS51915">
    <property type="entry name" value="ZAD"/>
    <property type="match status" value="1"/>
</dbReference>
<dbReference type="PANTHER" id="PTHR16515:SF49">
    <property type="entry name" value="GASTRULA ZINC FINGER PROTEIN XLCGF49.1-LIKE-RELATED"/>
    <property type="match status" value="1"/>
</dbReference>
<keyword evidence="7" id="KW-0238">DNA-binding</keyword>
<keyword evidence="4 10" id="KW-0863">Zinc-finger</keyword>
<keyword evidence="2 11" id="KW-0479">Metal-binding</keyword>
<keyword evidence="9" id="KW-0539">Nucleus</keyword>
<dbReference type="OrthoDB" id="8117402at2759"/>
<keyword evidence="15" id="KW-1185">Reference proteome</keyword>
<feature type="domain" description="C2H2-type" evidence="12">
    <location>
        <begin position="273"/>
        <end position="301"/>
    </location>
</feature>
<dbReference type="GO" id="GO:0008270">
    <property type="term" value="F:zinc ion binding"/>
    <property type="evidence" value="ECO:0007669"/>
    <property type="project" value="UniProtKB-UniRule"/>
</dbReference>
<dbReference type="SMART" id="SM00355">
    <property type="entry name" value="ZnF_C2H2"/>
    <property type="match status" value="5"/>
</dbReference>
<dbReference type="eggNOG" id="KOG1721">
    <property type="taxonomic scope" value="Eukaryota"/>
</dbReference>
<evidence type="ECO:0000256" key="1">
    <source>
        <dbReference type="ARBA" id="ARBA00004123"/>
    </source>
</evidence>
<dbReference type="FunFam" id="3.30.160.60:FF:000322">
    <property type="entry name" value="GDNF-inducible zinc finger protein 1"/>
    <property type="match status" value="1"/>
</dbReference>
<dbReference type="Gene3D" id="3.30.160.60">
    <property type="entry name" value="Classic Zinc Finger"/>
    <property type="match status" value="4"/>
</dbReference>
<feature type="binding site" evidence="11">
    <location>
        <position position="53"/>
    </location>
    <ligand>
        <name>Zn(2+)</name>
        <dbReference type="ChEBI" id="CHEBI:29105"/>
    </ligand>
</feature>
<protein>
    <submittedName>
        <fullName evidence="14">GG16748</fullName>
    </submittedName>
</protein>
<feature type="binding site" evidence="11">
    <location>
        <position position="10"/>
    </location>
    <ligand>
        <name>Zn(2+)</name>
        <dbReference type="ChEBI" id="CHEBI:29105"/>
    </ligand>
</feature>
<dbReference type="Pfam" id="PF07776">
    <property type="entry name" value="zf-AD"/>
    <property type="match status" value="1"/>
</dbReference>
<feature type="domain" description="C2H2-type" evidence="12">
    <location>
        <begin position="302"/>
        <end position="330"/>
    </location>
</feature>
<dbReference type="GO" id="GO:0010468">
    <property type="term" value="P:regulation of gene expression"/>
    <property type="evidence" value="ECO:0007669"/>
    <property type="project" value="TreeGrafter"/>
</dbReference>
<evidence type="ECO:0000256" key="8">
    <source>
        <dbReference type="ARBA" id="ARBA00023163"/>
    </source>
</evidence>
<evidence type="ECO:0000256" key="3">
    <source>
        <dbReference type="ARBA" id="ARBA00022737"/>
    </source>
</evidence>
<gene>
    <name evidence="14" type="primary">Dere\GG16748</name>
    <name evidence="14" type="ORF">Dere_GG16748</name>
</gene>
<evidence type="ECO:0000256" key="9">
    <source>
        <dbReference type="ARBA" id="ARBA00023242"/>
    </source>
</evidence>
<dbReference type="InterPro" id="IPR012934">
    <property type="entry name" value="Znf_AD"/>
</dbReference>
<proteinExistence type="predicted"/>
<dbReference type="Pfam" id="PF00096">
    <property type="entry name" value="zf-C2H2"/>
    <property type="match status" value="2"/>
</dbReference>
<evidence type="ECO:0000256" key="10">
    <source>
        <dbReference type="PROSITE-ProRule" id="PRU00042"/>
    </source>
</evidence>
<organism evidence="14 15">
    <name type="scientific">Drosophila erecta</name>
    <name type="common">Fruit fly</name>
    <dbReference type="NCBI Taxonomy" id="7220"/>
    <lineage>
        <taxon>Eukaryota</taxon>
        <taxon>Metazoa</taxon>
        <taxon>Ecdysozoa</taxon>
        <taxon>Arthropoda</taxon>
        <taxon>Hexapoda</taxon>
        <taxon>Insecta</taxon>
        <taxon>Pterygota</taxon>
        <taxon>Neoptera</taxon>
        <taxon>Endopterygota</taxon>
        <taxon>Diptera</taxon>
        <taxon>Brachycera</taxon>
        <taxon>Muscomorpha</taxon>
        <taxon>Ephydroidea</taxon>
        <taxon>Drosophilidae</taxon>
        <taxon>Drosophila</taxon>
        <taxon>Sophophora</taxon>
    </lineage>
</organism>
<keyword evidence="5 11" id="KW-0862">Zinc</keyword>
<name>B3P0F5_DROER</name>
<evidence type="ECO:0000259" key="12">
    <source>
        <dbReference type="PROSITE" id="PS50157"/>
    </source>
</evidence>
<dbReference type="PANTHER" id="PTHR16515">
    <property type="entry name" value="PR DOMAIN ZINC FINGER PROTEIN"/>
    <property type="match status" value="1"/>
</dbReference>
<evidence type="ECO:0000256" key="7">
    <source>
        <dbReference type="ARBA" id="ARBA00023125"/>
    </source>
</evidence>
<sequence length="360" mass="41471">MEMALQCQLCGLCFFHLNPTTIFSLRVLAKIKDLSGLWLEQDDQQPRHICPTCLNDLNTSIKLKRRIQRIHNGAMPRRISGSDQGLKSPVSDVEPEGDLCDFGFEECCSAPYLEHQEGQLSSENYLINPEFTHRKNQIFSDQEAGEHDDQDEEKRLHNLIDQESPKIKPKNPLIEAYSLPKGNVPKKFGIQSTSMGIFIQIGKEICLPKTDARIGVARPPISVPEDEAAGNIVPAKRRTRKMQSLECPECRMVFKTAYNLKIHLVRHTGQKDFQCAFCDRRFVSKYLGRLHERVRHMGEQPFSCQFCSDTFFTSSAKSRHERMRHIRDQSYQCDECGKRFNTKTCLNKHKFLHTGLKPFR</sequence>
<keyword evidence="3" id="KW-0677">Repeat</keyword>
<evidence type="ECO:0000256" key="11">
    <source>
        <dbReference type="PROSITE-ProRule" id="PRU01263"/>
    </source>
</evidence>
<dbReference type="EMBL" id="CH954181">
    <property type="protein sequence ID" value="EDV48670.1"/>
    <property type="molecule type" value="Genomic_DNA"/>
</dbReference>
<accession>B3P0F5</accession>
<keyword evidence="8" id="KW-0804">Transcription</keyword>
<dbReference type="InterPro" id="IPR036236">
    <property type="entry name" value="Znf_C2H2_sf"/>
</dbReference>
<dbReference type="SUPFAM" id="SSF57667">
    <property type="entry name" value="beta-beta-alpha zinc fingers"/>
    <property type="match status" value="2"/>
</dbReference>
<evidence type="ECO:0000259" key="13">
    <source>
        <dbReference type="PROSITE" id="PS51915"/>
    </source>
</evidence>
<dbReference type="KEGG" id="der:6551890"/>